<comment type="cofactor">
    <cofactor evidence="1">
        <name>Zn(2+)</name>
        <dbReference type="ChEBI" id="CHEBI:29105"/>
    </cofactor>
</comment>
<keyword evidence="11" id="KW-1185">Reference proteome</keyword>
<dbReference type="PANTHER" id="PTHR11705:SF143">
    <property type="entry name" value="SLL0236 PROTEIN"/>
    <property type="match status" value="1"/>
</dbReference>
<evidence type="ECO:0000256" key="5">
    <source>
        <dbReference type="ARBA" id="ARBA00022801"/>
    </source>
</evidence>
<dbReference type="SMART" id="SM00631">
    <property type="entry name" value="Zn_pept"/>
    <property type="match status" value="1"/>
</dbReference>
<proteinExistence type="inferred from homology"/>
<keyword evidence="6" id="KW-0862">Zinc</keyword>
<comment type="similarity">
    <text evidence="2 8">Belongs to the peptidase M14 family.</text>
</comment>
<dbReference type="Gene3D" id="3.40.630.10">
    <property type="entry name" value="Zn peptidases"/>
    <property type="match status" value="1"/>
</dbReference>
<evidence type="ECO:0000313" key="10">
    <source>
        <dbReference type="EMBL" id="SHH39618.1"/>
    </source>
</evidence>
<evidence type="ECO:0000256" key="6">
    <source>
        <dbReference type="ARBA" id="ARBA00022833"/>
    </source>
</evidence>
<feature type="domain" description="Peptidase M14" evidence="9">
    <location>
        <begin position="4"/>
        <end position="303"/>
    </location>
</feature>
<evidence type="ECO:0000256" key="8">
    <source>
        <dbReference type="PROSITE-ProRule" id="PRU01379"/>
    </source>
</evidence>
<gene>
    <name evidence="10" type="ORF">SAMN05421807_106237</name>
</gene>
<dbReference type="EMBL" id="FQXD01000006">
    <property type="protein sequence ID" value="SHH39618.1"/>
    <property type="molecule type" value="Genomic_DNA"/>
</dbReference>
<dbReference type="AlphaFoldDB" id="A0A1M5SMX3"/>
<keyword evidence="5" id="KW-0378">Hydrolase</keyword>
<evidence type="ECO:0000256" key="2">
    <source>
        <dbReference type="ARBA" id="ARBA00005988"/>
    </source>
</evidence>
<dbReference type="GO" id="GO:0004181">
    <property type="term" value="F:metallocarboxypeptidase activity"/>
    <property type="evidence" value="ECO:0007669"/>
    <property type="project" value="InterPro"/>
</dbReference>
<organism evidence="10 11">
    <name type="scientific">Virgibacillus chiguensis</name>
    <dbReference type="NCBI Taxonomy" id="411959"/>
    <lineage>
        <taxon>Bacteria</taxon>
        <taxon>Bacillati</taxon>
        <taxon>Bacillota</taxon>
        <taxon>Bacilli</taxon>
        <taxon>Bacillales</taxon>
        <taxon>Bacillaceae</taxon>
        <taxon>Virgibacillus</taxon>
    </lineage>
</organism>
<evidence type="ECO:0000256" key="3">
    <source>
        <dbReference type="ARBA" id="ARBA00022670"/>
    </source>
</evidence>
<keyword evidence="3" id="KW-0645">Protease</keyword>
<name>A0A1M5SMX3_9BACI</name>
<evidence type="ECO:0000256" key="4">
    <source>
        <dbReference type="ARBA" id="ARBA00022723"/>
    </source>
</evidence>
<dbReference type="GO" id="GO:0008270">
    <property type="term" value="F:zinc ion binding"/>
    <property type="evidence" value="ECO:0007669"/>
    <property type="project" value="InterPro"/>
</dbReference>
<dbReference type="InterPro" id="IPR000834">
    <property type="entry name" value="Peptidase_M14"/>
</dbReference>
<sequence>MINIPYDFSALLTLPTYRQMESRIKGFSNVTNIGKDESGSYNMYKIEMGNTDKPTILVIASMHGTEWMGALYSMRFMEEIRDNTFADKAFRSDLLKSFHIVYIPVVNPYGFDRTSHNESNNVGRYNVNGVDLNRDFSDFTQSETQNVKRVMDFEKPFAFLDIHMFGSSMDSSNGKNLIVGNGQYETDKIRNLITDSLSLFARQPVVRWPGFDRLLRGLARRYMRDRSNPHTKHTLSYITEIVRPRMLANGLDAPLSDEEIMNYGMASLYLFFITSMKYYRQRKVELDNKQILAFQNQTYKLSR</sequence>
<evidence type="ECO:0000256" key="1">
    <source>
        <dbReference type="ARBA" id="ARBA00001947"/>
    </source>
</evidence>
<dbReference type="GO" id="GO:0006508">
    <property type="term" value="P:proteolysis"/>
    <property type="evidence" value="ECO:0007669"/>
    <property type="project" value="UniProtKB-KW"/>
</dbReference>
<dbReference type="Proteomes" id="UP000184079">
    <property type="component" value="Unassembled WGS sequence"/>
</dbReference>
<keyword evidence="7" id="KW-0482">Metalloprotease</keyword>
<dbReference type="RefSeq" id="WP_073007786.1">
    <property type="nucleotide sequence ID" value="NZ_FQXD01000006.1"/>
</dbReference>
<dbReference type="PROSITE" id="PS00132">
    <property type="entry name" value="CARBOXYPEPT_ZN_1"/>
    <property type="match status" value="1"/>
</dbReference>
<evidence type="ECO:0000313" key="11">
    <source>
        <dbReference type="Proteomes" id="UP000184079"/>
    </source>
</evidence>
<keyword evidence="4" id="KW-0479">Metal-binding</keyword>
<evidence type="ECO:0000259" key="9">
    <source>
        <dbReference type="PROSITE" id="PS52035"/>
    </source>
</evidence>
<evidence type="ECO:0000256" key="7">
    <source>
        <dbReference type="ARBA" id="ARBA00023049"/>
    </source>
</evidence>
<keyword evidence="10" id="KW-0121">Carboxypeptidase</keyword>
<dbReference type="Pfam" id="PF00246">
    <property type="entry name" value="Peptidase_M14"/>
    <property type="match status" value="1"/>
</dbReference>
<comment type="caution">
    <text evidence="8">Lacks conserved residue(s) required for the propagation of feature annotation.</text>
</comment>
<accession>A0A1M5SMX3</accession>
<dbReference type="GO" id="GO:0005615">
    <property type="term" value="C:extracellular space"/>
    <property type="evidence" value="ECO:0007669"/>
    <property type="project" value="TreeGrafter"/>
</dbReference>
<protein>
    <submittedName>
        <fullName evidence="10">Zinc carboxypeptidase</fullName>
    </submittedName>
</protein>
<dbReference type="PANTHER" id="PTHR11705">
    <property type="entry name" value="PROTEASE FAMILY M14 CARBOXYPEPTIDASE A,B"/>
    <property type="match status" value="1"/>
</dbReference>
<dbReference type="SUPFAM" id="SSF53187">
    <property type="entry name" value="Zn-dependent exopeptidases"/>
    <property type="match status" value="1"/>
</dbReference>
<reference evidence="11" key="1">
    <citation type="submission" date="2016-11" db="EMBL/GenBank/DDBJ databases">
        <authorList>
            <person name="Varghese N."/>
            <person name="Submissions S."/>
        </authorList>
    </citation>
    <scope>NUCLEOTIDE SEQUENCE [LARGE SCALE GENOMIC DNA]</scope>
    <source>
        <strain evidence="11">CGMCC 1.6496</strain>
    </source>
</reference>
<dbReference type="InterPro" id="IPR057246">
    <property type="entry name" value="CARBOXYPEPT_ZN_1"/>
</dbReference>
<dbReference type="PROSITE" id="PS52035">
    <property type="entry name" value="PEPTIDASE_M14"/>
    <property type="match status" value="1"/>
</dbReference>